<evidence type="ECO:0000313" key="6">
    <source>
        <dbReference type="Proteomes" id="UP000054251"/>
    </source>
</evidence>
<keyword evidence="1 2" id="KW-0175">Coiled coil</keyword>
<dbReference type="Pfam" id="PF09073">
    <property type="entry name" value="BUD22"/>
    <property type="match status" value="1"/>
</dbReference>
<evidence type="ECO:0000256" key="3">
    <source>
        <dbReference type="SAM" id="MobiDB-lite"/>
    </source>
</evidence>
<dbReference type="GeneID" id="26838405"/>
<sequence>MWKLDLLEAKYHGSNPRFPHTKKLLSARNNNKLLKKLSQSRDEAEKEILALKEDHFHKKYYGAHKKLNKEVNKHVKSDVNKWKGDDSKKGLLEFFEVEERIQELITSKLIKCIASSILINKDLKSAPPKYIPSDIRSIIIDKSHKSNPSAFFINYCQNNKDLNNYISNLWNSKSIKPLLSEIEWSFKMVRGDLTKFERDARKKVVGKDIQTDFNEDKKESTQSDSDDDSAISEGDLSNNEKEVGDNESIDAEDVFEKFAVYDNLVVDSDEEEQKFDLDPNVDYNEVTDEESSDIEDGMNETADDSDDSFFEENDREAKTSTKREYNLPQLATGYFSGGSDDEDDDEIDNDNVVKEATTQRKNRRGQRARQKIWAQKYGKEAKHVKKEQVIIASERERKRLEYEERCKKRELKAKINSAPTGSNTAPLAERRPRSNTEDKVEKPVEISKPIEKEHPSWVAKRLAEEKQKNAKFQGTKIKFD</sequence>
<feature type="domain" description="Bud22" evidence="4">
    <location>
        <begin position="62"/>
        <end position="480"/>
    </location>
</feature>
<feature type="region of interest" description="Disordered" evidence="3">
    <location>
        <begin position="213"/>
        <end position="249"/>
    </location>
</feature>
<reference evidence="5 6" key="1">
    <citation type="submission" date="2015-11" db="EMBL/GenBank/DDBJ databases">
        <title>The genome of Debaryomyces fabryi.</title>
        <authorList>
            <person name="Tafer H."/>
            <person name="Lopandic K."/>
        </authorList>
    </citation>
    <scope>NUCLEOTIDE SEQUENCE [LARGE SCALE GENOMIC DNA]</scope>
    <source>
        <strain evidence="5 6">CBS 789</strain>
    </source>
</reference>
<dbReference type="AlphaFoldDB" id="A0A0V1Q3N8"/>
<feature type="compositionally biased region" description="Basic residues" evidence="3">
    <location>
        <begin position="360"/>
        <end position="370"/>
    </location>
</feature>
<organism evidence="5 6">
    <name type="scientific">Debaryomyces fabryi</name>
    <dbReference type="NCBI Taxonomy" id="58627"/>
    <lineage>
        <taxon>Eukaryota</taxon>
        <taxon>Fungi</taxon>
        <taxon>Dikarya</taxon>
        <taxon>Ascomycota</taxon>
        <taxon>Saccharomycotina</taxon>
        <taxon>Pichiomycetes</taxon>
        <taxon>Debaryomycetaceae</taxon>
        <taxon>Debaryomyces</taxon>
    </lineage>
</organism>
<dbReference type="PANTHER" id="PTHR23325">
    <property type="entry name" value="SERUM RESPONSE FACTOR-BINDING"/>
    <property type="match status" value="1"/>
</dbReference>
<dbReference type="GO" id="GO:0005634">
    <property type="term" value="C:nucleus"/>
    <property type="evidence" value="ECO:0007669"/>
    <property type="project" value="TreeGrafter"/>
</dbReference>
<evidence type="ECO:0000256" key="1">
    <source>
        <dbReference type="ARBA" id="ARBA00023054"/>
    </source>
</evidence>
<dbReference type="GO" id="GO:0030490">
    <property type="term" value="P:maturation of SSU-rRNA"/>
    <property type="evidence" value="ECO:0007669"/>
    <property type="project" value="TreeGrafter"/>
</dbReference>
<protein>
    <recommendedName>
        <fullName evidence="4">Bud22 domain-containing protein</fullName>
    </recommendedName>
</protein>
<dbReference type="Proteomes" id="UP000054251">
    <property type="component" value="Unassembled WGS sequence"/>
</dbReference>
<evidence type="ECO:0000313" key="5">
    <source>
        <dbReference type="EMBL" id="KSA02799.1"/>
    </source>
</evidence>
<dbReference type="EMBL" id="LMYN01000019">
    <property type="protein sequence ID" value="KSA02799.1"/>
    <property type="molecule type" value="Genomic_DNA"/>
</dbReference>
<name>A0A0V1Q3N8_9ASCO</name>
<dbReference type="InterPro" id="IPR015158">
    <property type="entry name" value="Bud22_dom"/>
</dbReference>
<proteinExistence type="predicted"/>
<evidence type="ECO:0000259" key="4">
    <source>
        <dbReference type="Pfam" id="PF09073"/>
    </source>
</evidence>
<feature type="compositionally biased region" description="Basic and acidic residues" evidence="3">
    <location>
        <begin position="428"/>
        <end position="452"/>
    </location>
</feature>
<dbReference type="PANTHER" id="PTHR23325:SF1">
    <property type="entry name" value="SERUM RESPONSE FACTOR-BINDING PROTEIN 1"/>
    <property type="match status" value="1"/>
</dbReference>
<comment type="caution">
    <text evidence="5">The sequence shown here is derived from an EMBL/GenBank/DDBJ whole genome shotgun (WGS) entry which is preliminary data.</text>
</comment>
<dbReference type="InterPro" id="IPR037393">
    <property type="entry name" value="Bud22/SRFB1"/>
</dbReference>
<evidence type="ECO:0000256" key="2">
    <source>
        <dbReference type="SAM" id="Coils"/>
    </source>
</evidence>
<feature type="compositionally biased region" description="Basic and acidic residues" evidence="3">
    <location>
        <begin position="315"/>
        <end position="325"/>
    </location>
</feature>
<feature type="compositionally biased region" description="Acidic residues" evidence="3">
    <location>
        <begin position="339"/>
        <end position="349"/>
    </location>
</feature>
<feature type="region of interest" description="Disordered" evidence="3">
    <location>
        <begin position="270"/>
        <end position="371"/>
    </location>
</feature>
<feature type="compositionally biased region" description="Acidic residues" evidence="3">
    <location>
        <begin position="285"/>
        <end position="314"/>
    </location>
</feature>
<dbReference type="OrthoDB" id="3364872at2759"/>
<gene>
    <name evidence="5" type="ORF">AC631_01396</name>
</gene>
<feature type="coiled-coil region" evidence="2">
    <location>
        <begin position="27"/>
        <end position="54"/>
    </location>
</feature>
<dbReference type="RefSeq" id="XP_015468901.1">
    <property type="nucleotide sequence ID" value="XM_015610226.1"/>
</dbReference>
<dbReference type="GO" id="GO:0030686">
    <property type="term" value="C:90S preribosome"/>
    <property type="evidence" value="ECO:0007669"/>
    <property type="project" value="TreeGrafter"/>
</dbReference>
<feature type="region of interest" description="Disordered" evidence="3">
    <location>
        <begin position="412"/>
        <end position="452"/>
    </location>
</feature>
<keyword evidence="6" id="KW-1185">Reference proteome</keyword>
<accession>A0A0V1Q3N8</accession>